<dbReference type="Proteomes" id="UP000593833">
    <property type="component" value="Chromosome"/>
</dbReference>
<proteinExistence type="predicted"/>
<evidence type="ECO:0000256" key="1">
    <source>
        <dbReference type="SAM" id="MobiDB-lite"/>
    </source>
</evidence>
<dbReference type="RefSeq" id="WP_193689386.1">
    <property type="nucleotide sequence ID" value="NZ_CP063233.1"/>
</dbReference>
<dbReference type="AlphaFoldDB" id="A0A7M2IYV6"/>
<protein>
    <recommendedName>
        <fullName evidence="4">Metal resistance protein</fullName>
    </recommendedName>
</protein>
<accession>A0A7M2IYV6</accession>
<dbReference type="EMBL" id="CP063233">
    <property type="protein sequence ID" value="QOU02582.1"/>
    <property type="molecule type" value="Genomic_DNA"/>
</dbReference>
<evidence type="ECO:0000313" key="3">
    <source>
        <dbReference type="Proteomes" id="UP000593833"/>
    </source>
</evidence>
<evidence type="ECO:0000313" key="2">
    <source>
        <dbReference type="EMBL" id="QOU02582.1"/>
    </source>
</evidence>
<gene>
    <name evidence="2" type="ORF">IM720_17820</name>
</gene>
<feature type="region of interest" description="Disordered" evidence="1">
    <location>
        <begin position="1"/>
        <end position="21"/>
    </location>
</feature>
<reference evidence="2 3" key="1">
    <citation type="submission" date="2020-10" db="EMBL/GenBank/DDBJ databases">
        <title>Complete genome sequence of a novel Pseudomonas fluorescens strain isolated from the flower of kumarahou (Pomaderris kumeraho).</title>
        <authorList>
            <person name="Summers M.C."/>
            <person name="Nowak V."/>
            <person name="Fairhurst M.J."/>
            <person name="Owen J.G."/>
            <person name="Gerth M.L."/>
            <person name="Patrick W.M."/>
        </authorList>
    </citation>
    <scope>NUCLEOTIDE SEQUENCE [LARGE SCALE GENOMIC DNA]</scope>
    <source>
        <strain evidence="2 3">KF1</strain>
    </source>
</reference>
<sequence>MSEHDHPHQNHDDMIKQLKRAEGHLKSIVMLEKGRNLAATDRRKRDQQHQENLGV</sequence>
<feature type="compositionally biased region" description="Basic and acidic residues" evidence="1">
    <location>
        <begin position="34"/>
        <end position="49"/>
    </location>
</feature>
<evidence type="ECO:0008006" key="4">
    <source>
        <dbReference type="Google" id="ProtNLM"/>
    </source>
</evidence>
<name>A0A7M2IYV6_PSEFL</name>
<feature type="region of interest" description="Disordered" evidence="1">
    <location>
        <begin position="34"/>
        <end position="55"/>
    </location>
</feature>
<organism evidence="2 3">
    <name type="scientific">Pseudomonas fluorescens</name>
    <dbReference type="NCBI Taxonomy" id="294"/>
    <lineage>
        <taxon>Bacteria</taxon>
        <taxon>Pseudomonadati</taxon>
        <taxon>Pseudomonadota</taxon>
        <taxon>Gammaproteobacteria</taxon>
        <taxon>Pseudomonadales</taxon>
        <taxon>Pseudomonadaceae</taxon>
        <taxon>Pseudomonas</taxon>
    </lineage>
</organism>